<dbReference type="Proteomes" id="UP000648352">
    <property type="component" value="Unassembled WGS sequence"/>
</dbReference>
<dbReference type="EMBL" id="JACSQP010000003">
    <property type="protein sequence ID" value="MBD7957198.1"/>
    <property type="molecule type" value="Genomic_DNA"/>
</dbReference>
<feature type="domain" description="DUF4350" evidence="1">
    <location>
        <begin position="35"/>
        <end position="204"/>
    </location>
</feature>
<reference evidence="2 3" key="1">
    <citation type="submission" date="2020-08" db="EMBL/GenBank/DDBJ databases">
        <title>A Genomic Blueprint of the Chicken Gut Microbiome.</title>
        <authorList>
            <person name="Gilroy R."/>
            <person name="Ravi A."/>
            <person name="Getino M."/>
            <person name="Pursley I."/>
            <person name="Horton D.L."/>
            <person name="Alikhan N.-F."/>
            <person name="Baker D."/>
            <person name="Gharbi K."/>
            <person name="Hall N."/>
            <person name="Watson M."/>
            <person name="Adriaenssens E.M."/>
            <person name="Foster-Nyarko E."/>
            <person name="Jarju S."/>
            <person name="Secka A."/>
            <person name="Antonio M."/>
            <person name="Oren A."/>
            <person name="Chaudhuri R."/>
            <person name="La Ragione R.M."/>
            <person name="Hildebrand F."/>
            <person name="Pallen M.J."/>
        </authorList>
    </citation>
    <scope>NUCLEOTIDE SEQUENCE [LARGE SCALE GENOMIC DNA]</scope>
    <source>
        <strain evidence="2 3">Sa4CUA7</strain>
    </source>
</reference>
<name>A0ABR8S164_9MICO</name>
<sequence length="375" mass="38504">MGGWAVIAAAIVLIGAGSAALLSVGEWTEREALDPDSAGPGGARALVEVLRDEGLTVDVVRDRAAAERAVAAGPATLVIGDTTPLDDATLGEVALLGDDVVLVDPRSRDLRVLVDGSAAAGVGDDVIAEPGCALPAAQRAGGILPGAVFRGAPGVTACYPSGEGDALLVTTRDERSLAALDAVDLFANAHLADNGNAALAVNLLGAHPRVVWYLPSLADGALTDSSPTLGALTPDWVTPSLVVLAAAGVTAALWRARRFGPLVSENLPVTVRAAETTEGRARLYARSRDTVHVADQLRYGALDRLARDLGLGPTAAAEETADAAAARLGMDRARVRGILIDDRPTTDAELVRLADALQHLETAVRLAVRPGRNPQ</sequence>
<accession>A0ABR8S164</accession>
<comment type="caution">
    <text evidence="2">The sequence shown here is derived from an EMBL/GenBank/DDBJ whole genome shotgun (WGS) entry which is preliminary data.</text>
</comment>
<dbReference type="Pfam" id="PF14258">
    <property type="entry name" value="DUF4350"/>
    <property type="match status" value="1"/>
</dbReference>
<evidence type="ECO:0000259" key="1">
    <source>
        <dbReference type="Pfam" id="PF14258"/>
    </source>
</evidence>
<protein>
    <submittedName>
        <fullName evidence="2">DUF4350 domain-containing protein</fullName>
    </submittedName>
</protein>
<proteinExistence type="predicted"/>
<gene>
    <name evidence="2" type="ORF">H9651_06080</name>
</gene>
<dbReference type="InterPro" id="IPR025646">
    <property type="entry name" value="DUF4350"/>
</dbReference>
<evidence type="ECO:0000313" key="2">
    <source>
        <dbReference type="EMBL" id="MBD7957198.1"/>
    </source>
</evidence>
<keyword evidence="3" id="KW-1185">Reference proteome</keyword>
<evidence type="ECO:0000313" key="3">
    <source>
        <dbReference type="Proteomes" id="UP000648352"/>
    </source>
</evidence>
<organism evidence="2 3">
    <name type="scientific">Microbacterium pullorum</name>
    <dbReference type="NCBI Taxonomy" id="2762236"/>
    <lineage>
        <taxon>Bacteria</taxon>
        <taxon>Bacillati</taxon>
        <taxon>Actinomycetota</taxon>
        <taxon>Actinomycetes</taxon>
        <taxon>Micrococcales</taxon>
        <taxon>Microbacteriaceae</taxon>
        <taxon>Microbacterium</taxon>
    </lineage>
</organism>